<dbReference type="Pfam" id="PF10157">
    <property type="entry name" value="BORCS6"/>
    <property type="match status" value="1"/>
</dbReference>
<dbReference type="InterPro" id="IPR019314">
    <property type="entry name" value="BORCS6"/>
</dbReference>
<organism evidence="2 3">
    <name type="scientific">Podila minutissima</name>
    <dbReference type="NCBI Taxonomy" id="64525"/>
    <lineage>
        <taxon>Eukaryota</taxon>
        <taxon>Fungi</taxon>
        <taxon>Fungi incertae sedis</taxon>
        <taxon>Mucoromycota</taxon>
        <taxon>Mortierellomycotina</taxon>
        <taxon>Mortierellomycetes</taxon>
        <taxon>Mortierellales</taxon>
        <taxon>Mortierellaceae</taxon>
        <taxon>Podila</taxon>
    </lineage>
</organism>
<evidence type="ECO:0000313" key="3">
    <source>
        <dbReference type="Proteomes" id="UP000696485"/>
    </source>
</evidence>
<comment type="caution">
    <text evidence="2">The sequence shown here is derived from an EMBL/GenBank/DDBJ whole genome shotgun (WGS) entry which is preliminary data.</text>
</comment>
<dbReference type="GO" id="GO:0099078">
    <property type="term" value="C:BORC complex"/>
    <property type="evidence" value="ECO:0007669"/>
    <property type="project" value="TreeGrafter"/>
</dbReference>
<name>A0A9P5S8D0_9FUNG</name>
<dbReference type="AlphaFoldDB" id="A0A9P5S8D0"/>
<evidence type="ECO:0000259" key="1">
    <source>
        <dbReference type="Pfam" id="PF10157"/>
    </source>
</evidence>
<dbReference type="PANTHER" id="PTHR13440:SF7">
    <property type="entry name" value="BLOC-1 RELATED COMPLEX SUBUNIT 6"/>
    <property type="match status" value="1"/>
</dbReference>
<gene>
    <name evidence="2" type="ORF">BG006_003960</name>
</gene>
<dbReference type="EMBL" id="JAAAUY010002198">
    <property type="protein sequence ID" value="KAF9314269.1"/>
    <property type="molecule type" value="Genomic_DNA"/>
</dbReference>
<dbReference type="PANTHER" id="PTHR13440">
    <property type="entry name" value="BLOC-1 RELATED COMPLEX SUBUNIT 6"/>
    <property type="match status" value="1"/>
</dbReference>
<accession>A0A9P5S8D0</accession>
<reference evidence="2" key="1">
    <citation type="journal article" date="2020" name="Fungal Divers.">
        <title>Resolving the Mortierellaceae phylogeny through synthesis of multi-gene phylogenetics and phylogenomics.</title>
        <authorList>
            <person name="Vandepol N."/>
            <person name="Liber J."/>
            <person name="Desiro A."/>
            <person name="Na H."/>
            <person name="Kennedy M."/>
            <person name="Barry K."/>
            <person name="Grigoriev I.V."/>
            <person name="Miller A.N."/>
            <person name="O'Donnell K."/>
            <person name="Stajich J.E."/>
            <person name="Bonito G."/>
        </authorList>
    </citation>
    <scope>NUCLEOTIDE SEQUENCE</scope>
    <source>
        <strain evidence="2">NVP1</strain>
    </source>
</reference>
<feature type="domain" description="BLOC-1-related complex subunit 6 C-terminal helix" evidence="1">
    <location>
        <begin position="10"/>
        <end position="109"/>
    </location>
</feature>
<evidence type="ECO:0000313" key="2">
    <source>
        <dbReference type="EMBL" id="KAF9314269.1"/>
    </source>
</evidence>
<proteinExistence type="predicted"/>
<keyword evidence="3" id="KW-1185">Reference proteome</keyword>
<protein>
    <recommendedName>
        <fullName evidence="1">BLOC-1-related complex subunit 6 C-terminal helix domain-containing protein</fullName>
    </recommendedName>
</protein>
<sequence length="114" mass="12367">MQRMPIGNSIPIDVSLLEDIEQSALQLSAQLDTLVTSLQENLQRAATTTLESIKVYERSLVQGVCAQVEACVDQTTDLISRCDEMDKDMASIAALAAKVKHIKHAVDVLAASIK</sequence>
<dbReference type="GO" id="GO:0032418">
    <property type="term" value="P:lysosome localization"/>
    <property type="evidence" value="ECO:0007669"/>
    <property type="project" value="TreeGrafter"/>
</dbReference>
<dbReference type="Proteomes" id="UP000696485">
    <property type="component" value="Unassembled WGS sequence"/>
</dbReference>
<dbReference type="InterPro" id="IPR046465">
    <property type="entry name" value="BORCS6_C"/>
</dbReference>